<organism evidence="2">
    <name type="scientific">Anopheles sinensis</name>
    <name type="common">Mosquito</name>
    <dbReference type="NCBI Taxonomy" id="74873"/>
    <lineage>
        <taxon>Eukaryota</taxon>
        <taxon>Metazoa</taxon>
        <taxon>Ecdysozoa</taxon>
        <taxon>Arthropoda</taxon>
        <taxon>Hexapoda</taxon>
        <taxon>Insecta</taxon>
        <taxon>Pterygota</taxon>
        <taxon>Neoptera</taxon>
        <taxon>Endopterygota</taxon>
        <taxon>Diptera</taxon>
        <taxon>Nematocera</taxon>
        <taxon>Culicoidea</taxon>
        <taxon>Culicidae</taxon>
        <taxon>Anophelinae</taxon>
        <taxon>Anopheles</taxon>
    </lineage>
</organism>
<dbReference type="Proteomes" id="UP000030765">
    <property type="component" value="Unassembled WGS sequence"/>
</dbReference>
<evidence type="ECO:0000313" key="4">
    <source>
        <dbReference type="Proteomes" id="UP000030765"/>
    </source>
</evidence>
<sequence>MEDSTLTDDSIDRKGVGKRASTDTDAACLGKAEQISRLTPPPGNRKQVRSPSSRHVRAMFDFV</sequence>
<dbReference type="EMBL" id="ATLV01023209">
    <property type="status" value="NOT_ANNOTATED_CDS"/>
    <property type="molecule type" value="Genomic_DNA"/>
</dbReference>
<reference evidence="3" key="2">
    <citation type="submission" date="2020-05" db="UniProtKB">
        <authorList>
            <consortium name="EnsemblMetazoa"/>
        </authorList>
    </citation>
    <scope>IDENTIFICATION</scope>
</reference>
<protein>
    <submittedName>
        <fullName evidence="2 3">Sodium/myo-inositol cotransporter 2 isoform 3</fullName>
    </submittedName>
</protein>
<reference evidence="2 4" key="1">
    <citation type="journal article" date="2014" name="BMC Genomics">
        <title>Genome sequence of Anopheles sinensis provides insight into genetics basis of mosquito competence for malaria parasites.</title>
        <authorList>
            <person name="Zhou D."/>
            <person name="Zhang D."/>
            <person name="Ding G."/>
            <person name="Shi L."/>
            <person name="Hou Q."/>
            <person name="Ye Y."/>
            <person name="Xu Y."/>
            <person name="Zhou H."/>
            <person name="Xiong C."/>
            <person name="Li S."/>
            <person name="Yu J."/>
            <person name="Hong S."/>
            <person name="Yu X."/>
            <person name="Zou P."/>
            <person name="Chen C."/>
            <person name="Chang X."/>
            <person name="Wang W."/>
            <person name="Lv Y."/>
            <person name="Sun Y."/>
            <person name="Ma L."/>
            <person name="Shen B."/>
            <person name="Zhu C."/>
        </authorList>
    </citation>
    <scope>NUCLEOTIDE SEQUENCE [LARGE SCALE GENOMIC DNA]</scope>
</reference>
<feature type="compositionally biased region" description="Basic residues" evidence="1">
    <location>
        <begin position="46"/>
        <end position="57"/>
    </location>
</feature>
<dbReference type="VEuPathDB" id="VectorBase:ASIC016586"/>
<dbReference type="EnsemblMetazoa" id="ASIC016586-RA">
    <property type="protein sequence ID" value="ASIC016586-PA"/>
    <property type="gene ID" value="ASIC016586"/>
</dbReference>
<gene>
    <name evidence="2" type="ORF">ZHAS_00016586</name>
</gene>
<name>A0A084WEF5_ANOSI</name>
<proteinExistence type="predicted"/>
<dbReference type="EMBL" id="KE525341">
    <property type="protein sequence ID" value="KFB48599.1"/>
    <property type="molecule type" value="Genomic_DNA"/>
</dbReference>
<evidence type="ECO:0000256" key="1">
    <source>
        <dbReference type="SAM" id="MobiDB-lite"/>
    </source>
</evidence>
<accession>A0A084WEF5</accession>
<keyword evidence="4" id="KW-1185">Reference proteome</keyword>
<feature type="region of interest" description="Disordered" evidence="1">
    <location>
        <begin position="1"/>
        <end position="63"/>
    </location>
</feature>
<evidence type="ECO:0000313" key="3">
    <source>
        <dbReference type="EnsemblMetazoa" id="ASIC016586-PA"/>
    </source>
</evidence>
<dbReference type="AlphaFoldDB" id="A0A084WEF5"/>
<evidence type="ECO:0000313" key="2">
    <source>
        <dbReference type="EMBL" id="KFB48599.1"/>
    </source>
</evidence>